<dbReference type="OrthoDB" id="9808190at2"/>
<dbReference type="RefSeq" id="WP_101265186.1">
    <property type="nucleotide sequence ID" value="NZ_NWTK01000004.1"/>
</dbReference>
<organism evidence="2 3">
    <name type="scientific">Thalassospira marina</name>
    <dbReference type="NCBI Taxonomy" id="2048283"/>
    <lineage>
        <taxon>Bacteria</taxon>
        <taxon>Pseudomonadati</taxon>
        <taxon>Pseudomonadota</taxon>
        <taxon>Alphaproteobacteria</taxon>
        <taxon>Rhodospirillales</taxon>
        <taxon>Thalassospiraceae</taxon>
        <taxon>Thalassospira</taxon>
    </lineage>
</organism>
<dbReference type="PIRSF" id="PIRSF032162">
    <property type="entry name" value="UCP032162_imp"/>
    <property type="match status" value="1"/>
</dbReference>
<reference evidence="2 3" key="1">
    <citation type="submission" date="2017-09" db="EMBL/GenBank/DDBJ databases">
        <title>Biodiversity and function of Thalassospira species in the particle-attached aromatic-hydrocarbon-degrading consortia from the surface seawater of the South China Sea.</title>
        <authorList>
            <person name="Dong C."/>
            <person name="Liu R."/>
            <person name="Shao Z."/>
        </authorList>
    </citation>
    <scope>NUCLEOTIDE SEQUENCE [LARGE SCALE GENOMIC DNA]</scope>
    <source>
        <strain evidence="2 3">CSC1P2</strain>
    </source>
</reference>
<protein>
    <recommendedName>
        <fullName evidence="4">DUF2244 domain-containing protein</fullName>
    </recommendedName>
</protein>
<comment type="caution">
    <text evidence="2">The sequence shown here is derived from an EMBL/GenBank/DDBJ whole genome shotgun (WGS) entry which is preliminary data.</text>
</comment>
<evidence type="ECO:0000313" key="3">
    <source>
        <dbReference type="Proteomes" id="UP000233597"/>
    </source>
</evidence>
<gene>
    <name evidence="2" type="ORF">COO20_07565</name>
</gene>
<name>A0A2N3KVP7_9PROT</name>
<keyword evidence="1" id="KW-0812">Transmembrane</keyword>
<evidence type="ECO:0008006" key="4">
    <source>
        <dbReference type="Google" id="ProtNLM"/>
    </source>
</evidence>
<accession>A0A2N3KVP7</accession>
<dbReference type="InterPro" id="IPR019253">
    <property type="entry name" value="DUF2244_TM"/>
</dbReference>
<dbReference type="EMBL" id="NWTK01000004">
    <property type="protein sequence ID" value="PKR54608.1"/>
    <property type="molecule type" value="Genomic_DNA"/>
</dbReference>
<evidence type="ECO:0000313" key="2">
    <source>
        <dbReference type="EMBL" id="PKR54608.1"/>
    </source>
</evidence>
<dbReference type="Pfam" id="PF10003">
    <property type="entry name" value="DUF2244"/>
    <property type="match status" value="1"/>
</dbReference>
<feature type="transmembrane region" description="Helical" evidence="1">
    <location>
        <begin position="30"/>
        <end position="47"/>
    </location>
</feature>
<dbReference type="Proteomes" id="UP000233597">
    <property type="component" value="Unassembled WGS sequence"/>
</dbReference>
<dbReference type="AlphaFoldDB" id="A0A2N3KVP7"/>
<keyword evidence="1" id="KW-0472">Membrane</keyword>
<keyword evidence="1" id="KW-1133">Transmembrane helix</keyword>
<proteinExistence type="predicted"/>
<evidence type="ECO:0000256" key="1">
    <source>
        <dbReference type="SAM" id="Phobius"/>
    </source>
</evidence>
<sequence>MPRLPRTEKPVFKTDLHPQRSLTRRGARRLVLCVGGVTTSLGLLFWSMGAWPIAGFMGVDVALLSFAFHLNFEAARCGEIIELRRSVLRLTRISARGKREEFDFQTYWLQVVLKPLDETRHMLVLRSHGCEVEIAPFLGEEAKQELAQTLREKLLICRNGLPA</sequence>
<dbReference type="InterPro" id="IPR016990">
    <property type="entry name" value="UCP032162_TM"/>
</dbReference>